<dbReference type="Gene3D" id="3.90.150.10">
    <property type="entry name" value="Variant Surface Glycoprotein, subunit A domain 1"/>
    <property type="match status" value="1"/>
</dbReference>
<dbReference type="AlphaFoldDB" id="A0A1J0R9Y1"/>
<dbReference type="SUPFAM" id="SSF58087">
    <property type="entry name" value="Variant surface glycoprotein (N-terminal domain)"/>
    <property type="match status" value="1"/>
</dbReference>
<dbReference type="EMBL" id="KX700566">
    <property type="protein sequence ID" value="APD74522.1"/>
    <property type="molecule type" value="Genomic_DNA"/>
</dbReference>
<protein>
    <submittedName>
        <fullName evidence="2">Variant surface glycoprotein 1125.3171</fullName>
    </submittedName>
</protein>
<dbReference type="Gene3D" id="1.10.470.10">
    <property type="entry name" value="Variant Surface Glycoprotein, subunit A, domain 2"/>
    <property type="match status" value="1"/>
</dbReference>
<evidence type="ECO:0000256" key="1">
    <source>
        <dbReference type="SAM" id="MobiDB-lite"/>
    </source>
</evidence>
<feature type="region of interest" description="Disordered" evidence="1">
    <location>
        <begin position="58"/>
        <end position="89"/>
    </location>
</feature>
<organism evidence="2">
    <name type="scientific">Trypanosoma brucei</name>
    <dbReference type="NCBI Taxonomy" id="5691"/>
    <lineage>
        <taxon>Eukaryota</taxon>
        <taxon>Discoba</taxon>
        <taxon>Euglenozoa</taxon>
        <taxon>Kinetoplastea</taxon>
        <taxon>Metakinetoplastina</taxon>
        <taxon>Trypanosomatida</taxon>
        <taxon>Trypanosomatidae</taxon>
        <taxon>Trypanosoma</taxon>
    </lineage>
</organism>
<reference evidence="2" key="1">
    <citation type="submission" date="2016-08" db="EMBL/GenBank/DDBJ databases">
        <title>VSG repertoire of Trypanosoma brucei EATRO 1125.</title>
        <authorList>
            <person name="Cross G.A."/>
        </authorList>
    </citation>
    <scope>NUCLEOTIDE SEQUENCE</scope>
    <source>
        <strain evidence="2">EATRO 1125</strain>
    </source>
</reference>
<evidence type="ECO:0000313" key="2">
    <source>
        <dbReference type="EMBL" id="APD74522.1"/>
    </source>
</evidence>
<accession>A0A1J0R9Y1</accession>
<feature type="region of interest" description="Disordered" evidence="1">
    <location>
        <begin position="186"/>
        <end position="257"/>
    </location>
</feature>
<dbReference type="VEuPathDB" id="TriTrypDB:Tb427_000444700"/>
<feature type="compositionally biased region" description="Basic and acidic residues" evidence="1">
    <location>
        <begin position="202"/>
        <end position="257"/>
    </location>
</feature>
<sequence>MHYLQRQKIRKPRVRLSINHKSSNHRRKCVRAADFETQPQSHRRQLRLLNVKRNRLRTKSKHYQKRTRQHHATKKGDVRAFQPDSQPMRENIITSSTLKEKIAKAIDGEQAKYADATKTKVDNLLKEAIGENGEELKNTVEKSLEELTTPKSAVGGNGDRQLKVITAPQEIADSETYYSVRSFTAEKEEKKKNQAGSSCPSKADKPADPPKSADECKKHLTEKPCKDEKGCDFDDKKPEGERCFPKAGTDKKDEKSSYENLRVFVPQVFSALVLVEF</sequence>
<proteinExistence type="predicted"/>
<feature type="compositionally biased region" description="Basic residues" evidence="1">
    <location>
        <begin position="58"/>
        <end position="73"/>
    </location>
</feature>
<name>A0A1J0R9Y1_9TRYP</name>